<evidence type="ECO:0000313" key="2">
    <source>
        <dbReference type="EMBL" id="VDK35640.1"/>
    </source>
</evidence>
<reference evidence="2 3" key="2">
    <citation type="submission" date="2018-11" db="EMBL/GenBank/DDBJ databases">
        <authorList>
            <consortium name="Pathogen Informatics"/>
        </authorList>
    </citation>
    <scope>NUCLEOTIDE SEQUENCE [LARGE SCALE GENOMIC DNA]</scope>
</reference>
<sequence>MKCLHALSVSLSAANSVPESPSTYAPPSGAGAAAHAQSTPYSARLARQSGTVIYSSEQGGKVPIQKRQVGSIADYDPLNGNWGTVGSSRAAEKIGQLTGSNIKANGPPSGKGTGFAVKALYDYTAADRDEVNITVTRF</sequence>
<dbReference type="AlphaFoldDB" id="A0A183D1Q4"/>
<protein>
    <submittedName>
        <fullName evidence="2 4">Uncharacterized protein</fullName>
    </submittedName>
</protein>
<accession>A0A183D1Q4</accession>
<name>A0A183D1Q4_9BILA</name>
<proteinExistence type="predicted"/>
<evidence type="ECO:0000313" key="4">
    <source>
        <dbReference type="WBParaSite" id="GPUH_0000265001-mRNA-1"/>
    </source>
</evidence>
<evidence type="ECO:0000313" key="3">
    <source>
        <dbReference type="Proteomes" id="UP000271098"/>
    </source>
</evidence>
<gene>
    <name evidence="2" type="ORF">GPUH_LOCUS2647</name>
</gene>
<feature type="region of interest" description="Disordered" evidence="1">
    <location>
        <begin position="15"/>
        <end position="38"/>
    </location>
</feature>
<keyword evidence="3" id="KW-1185">Reference proteome</keyword>
<dbReference type="WBParaSite" id="GPUH_0000265001-mRNA-1">
    <property type="protein sequence ID" value="GPUH_0000265001-mRNA-1"/>
    <property type="gene ID" value="GPUH_0000265001"/>
</dbReference>
<reference evidence="4" key="1">
    <citation type="submission" date="2016-06" db="UniProtKB">
        <authorList>
            <consortium name="WormBaseParasite"/>
        </authorList>
    </citation>
    <scope>IDENTIFICATION</scope>
</reference>
<organism evidence="4">
    <name type="scientific">Gongylonema pulchrum</name>
    <dbReference type="NCBI Taxonomy" id="637853"/>
    <lineage>
        <taxon>Eukaryota</taxon>
        <taxon>Metazoa</taxon>
        <taxon>Ecdysozoa</taxon>
        <taxon>Nematoda</taxon>
        <taxon>Chromadorea</taxon>
        <taxon>Rhabditida</taxon>
        <taxon>Spirurina</taxon>
        <taxon>Spiruromorpha</taxon>
        <taxon>Spiruroidea</taxon>
        <taxon>Gongylonematidae</taxon>
        <taxon>Gongylonema</taxon>
    </lineage>
</organism>
<evidence type="ECO:0000256" key="1">
    <source>
        <dbReference type="SAM" id="MobiDB-lite"/>
    </source>
</evidence>
<dbReference type="OrthoDB" id="191061at2759"/>
<dbReference type="Proteomes" id="UP000271098">
    <property type="component" value="Unassembled WGS sequence"/>
</dbReference>
<dbReference type="EMBL" id="UYRT01004120">
    <property type="protein sequence ID" value="VDK35640.1"/>
    <property type="molecule type" value="Genomic_DNA"/>
</dbReference>